<proteinExistence type="predicted"/>
<accession>A0A482IHK4</accession>
<name>A0A482IHK4_9CAUD</name>
<evidence type="ECO:0000313" key="2">
    <source>
        <dbReference type="EMBL" id="QBP07481.1"/>
    </source>
</evidence>
<keyword evidence="1" id="KW-0175">Coiled coil</keyword>
<keyword evidence="3" id="KW-1185">Reference proteome</keyword>
<protein>
    <submittedName>
        <fullName evidence="2">Uncharacterized protein</fullName>
    </submittedName>
</protein>
<gene>
    <name evidence="2" type="ORF">DERBICUS_55</name>
</gene>
<evidence type="ECO:0000256" key="1">
    <source>
        <dbReference type="SAM" id="Coils"/>
    </source>
</evidence>
<dbReference type="EMBL" id="MK514282">
    <property type="protein sequence ID" value="QBP07481.1"/>
    <property type="molecule type" value="Genomic_DNA"/>
</dbReference>
<feature type="coiled-coil region" evidence="1">
    <location>
        <begin position="353"/>
        <end position="387"/>
    </location>
</feature>
<organism evidence="2 3">
    <name type="scientific">Erwinia phage Derbicus</name>
    <dbReference type="NCBI Taxonomy" id="2530027"/>
    <lineage>
        <taxon>Viruses</taxon>
        <taxon>Duplodnaviria</taxon>
        <taxon>Heunggongvirae</taxon>
        <taxon>Uroviricota</taxon>
        <taxon>Caudoviricetes</taxon>
        <taxon>Chimalliviridae</taxon>
        <taxon>Derbicusvirus</taxon>
        <taxon>Derbicusvirus derbicus</taxon>
    </lineage>
</organism>
<reference evidence="2 3" key="1">
    <citation type="submission" date="2019-02" db="EMBL/GenBank/DDBJ databases">
        <authorList>
            <person name="Webb C.J."/>
            <person name="Sharma R."/>
            <person name="Berg J.A."/>
            <person name="Payne A.M."/>
            <person name="Fajardo C.P."/>
            <person name="Breakwell D.P."/>
            <person name="Hope S."/>
            <person name="Grose J.H."/>
        </authorList>
    </citation>
    <scope>NUCLEOTIDE SEQUENCE [LARGE SCALE GENOMIC DNA]</scope>
</reference>
<dbReference type="InterPro" id="IPR024413">
    <property type="entry name" value="Phage_phiKZ_Orf92_int-head"/>
</dbReference>
<sequence>MVNQTGTTNMNFMQKRAARESIEDGATDAGISNISTGEDNLDVQLAEVAPLDQQMDQLAGDGEVLAADTERTEAAIDTAEEALSAGEELPEEELAPAIVAGESIRRRWKLETPQVARESFRRGRGLTRSACEGWKENLKKLWQAFIEMVKTVIRKAKELKLKYFNVGKSAVKRAKAYEEKLKKLGSKKQKDEISGSFVDKLSVEGKFDPDQSASIAKDATSGKAKGAISKLAAQADRAALFVVSASDGGDASFSDPAGAGVELFGTAGTKLRVLPQFDDASGIDKMQTIMALPGNAYIQTASKTLAIKDGEATLQVVAFTTTGDANDEKNVPTPDAGKLRAATSSLKAIGENFEKVLKDFDAYDRELEKLEKAADKASKAFDKATEDGDRTLLSNARTVADQAVRNYQALNRGVQHVGRTVIAGLSGYIGAGIGAYGNSK</sequence>
<dbReference type="Proteomes" id="UP000295398">
    <property type="component" value="Segment"/>
</dbReference>
<evidence type="ECO:0000313" key="3">
    <source>
        <dbReference type="Proteomes" id="UP000295398"/>
    </source>
</evidence>
<dbReference type="Pfam" id="PF12699">
    <property type="entry name" value="phiKZ_IP"/>
    <property type="match status" value="1"/>
</dbReference>